<evidence type="ECO:0000256" key="1">
    <source>
        <dbReference type="ARBA" id="ARBA00000971"/>
    </source>
</evidence>
<dbReference type="PROSITE" id="PS50059">
    <property type="entry name" value="FKBP_PPIASE"/>
    <property type="match status" value="1"/>
</dbReference>
<dbReference type="RefSeq" id="WP_244022293.1">
    <property type="nucleotide sequence ID" value="NZ_JALHLF010000068.1"/>
</dbReference>
<comment type="catalytic activity">
    <reaction evidence="1 5 6">
        <text>[protein]-peptidylproline (omega=180) = [protein]-peptidylproline (omega=0)</text>
        <dbReference type="Rhea" id="RHEA:16237"/>
        <dbReference type="Rhea" id="RHEA-COMP:10747"/>
        <dbReference type="Rhea" id="RHEA-COMP:10748"/>
        <dbReference type="ChEBI" id="CHEBI:83833"/>
        <dbReference type="ChEBI" id="CHEBI:83834"/>
        <dbReference type="EC" id="5.2.1.8"/>
    </reaction>
</comment>
<dbReference type="Proteomes" id="UP001162881">
    <property type="component" value="Unassembled WGS sequence"/>
</dbReference>
<dbReference type="GO" id="GO:0003755">
    <property type="term" value="F:peptidyl-prolyl cis-trans isomerase activity"/>
    <property type="evidence" value="ECO:0007669"/>
    <property type="project" value="UniProtKB-EC"/>
</dbReference>
<evidence type="ECO:0000256" key="7">
    <source>
        <dbReference type="SAM" id="SignalP"/>
    </source>
</evidence>
<comment type="caution">
    <text evidence="9">The sequence shown here is derived from an EMBL/GenBank/DDBJ whole genome shotgun (WGS) entry which is preliminary data.</text>
</comment>
<keyword evidence="4 5" id="KW-0413">Isomerase</keyword>
<evidence type="ECO:0000256" key="6">
    <source>
        <dbReference type="RuleBase" id="RU003915"/>
    </source>
</evidence>
<evidence type="ECO:0000256" key="3">
    <source>
        <dbReference type="ARBA" id="ARBA00023110"/>
    </source>
</evidence>
<dbReference type="EC" id="5.2.1.8" evidence="6"/>
<reference evidence="9" key="1">
    <citation type="submission" date="2022-03" db="EMBL/GenBank/DDBJ databases">
        <title>Identification of a novel bacterium isolated from mangrove sediments.</title>
        <authorList>
            <person name="Pan X."/>
        </authorList>
    </citation>
    <scope>NUCLEOTIDE SEQUENCE</scope>
    <source>
        <strain evidence="9">B1949</strain>
    </source>
</reference>
<feature type="chain" id="PRO_5046466783" description="Peptidyl-prolyl cis-trans isomerase" evidence="7">
    <location>
        <begin position="27"/>
        <end position="178"/>
    </location>
</feature>
<gene>
    <name evidence="9" type="ORF">MTR62_14785</name>
</gene>
<comment type="similarity">
    <text evidence="2 6">Belongs to the FKBP-type PPIase family.</text>
</comment>
<keyword evidence="3 5" id="KW-0697">Rotamase</keyword>
<accession>A0ABT0BFV7</accession>
<dbReference type="Pfam" id="PF00254">
    <property type="entry name" value="FKBP_C"/>
    <property type="match status" value="1"/>
</dbReference>
<dbReference type="InterPro" id="IPR046357">
    <property type="entry name" value="PPIase_dom_sf"/>
</dbReference>
<proteinExistence type="inferred from homology"/>
<evidence type="ECO:0000256" key="2">
    <source>
        <dbReference type="ARBA" id="ARBA00006577"/>
    </source>
</evidence>
<protein>
    <recommendedName>
        <fullName evidence="6">Peptidyl-prolyl cis-trans isomerase</fullName>
        <ecNumber evidence="6">5.2.1.8</ecNumber>
    </recommendedName>
</protein>
<evidence type="ECO:0000313" key="9">
    <source>
        <dbReference type="EMBL" id="MCJ2183951.1"/>
    </source>
</evidence>
<dbReference type="InterPro" id="IPR001179">
    <property type="entry name" value="PPIase_FKBP_dom"/>
</dbReference>
<evidence type="ECO:0000256" key="5">
    <source>
        <dbReference type="PROSITE-ProRule" id="PRU00277"/>
    </source>
</evidence>
<feature type="signal peptide" evidence="7">
    <location>
        <begin position="1"/>
        <end position="26"/>
    </location>
</feature>
<evidence type="ECO:0000313" key="10">
    <source>
        <dbReference type="Proteomes" id="UP001162881"/>
    </source>
</evidence>
<name>A0ABT0BFV7_9SPHN</name>
<organism evidence="9 10">
    <name type="scientific">Novosphingobium organovorum</name>
    <dbReference type="NCBI Taxonomy" id="2930092"/>
    <lineage>
        <taxon>Bacteria</taxon>
        <taxon>Pseudomonadati</taxon>
        <taxon>Pseudomonadota</taxon>
        <taxon>Alphaproteobacteria</taxon>
        <taxon>Sphingomonadales</taxon>
        <taxon>Sphingomonadaceae</taxon>
        <taxon>Novosphingobium</taxon>
    </lineage>
</organism>
<evidence type="ECO:0000259" key="8">
    <source>
        <dbReference type="PROSITE" id="PS50059"/>
    </source>
</evidence>
<evidence type="ECO:0000256" key="4">
    <source>
        <dbReference type="ARBA" id="ARBA00023235"/>
    </source>
</evidence>
<keyword evidence="10" id="KW-1185">Reference proteome</keyword>
<sequence length="178" mass="18277">MKTSFARTVAASLAAAIAFASPAAFAQASVAATAPAPAAEPKVTVETLKSGEGAPPPAGSWVLVNYKGLLSDGTQFDAADGMPLDLSNVVPGFAQGLMQMQRGGHYRMTIPPELGYGAEASGPIPANSTLIFEVDLIDYKTPDEIAEIMAAVQKQQEMAAMQRIEAAKAAAAAGTPQK</sequence>
<dbReference type="Gene3D" id="3.10.50.40">
    <property type="match status" value="1"/>
</dbReference>
<dbReference type="EMBL" id="JALHLF010000068">
    <property type="protein sequence ID" value="MCJ2183951.1"/>
    <property type="molecule type" value="Genomic_DNA"/>
</dbReference>
<dbReference type="SUPFAM" id="SSF54534">
    <property type="entry name" value="FKBP-like"/>
    <property type="match status" value="1"/>
</dbReference>
<feature type="domain" description="PPIase FKBP-type" evidence="8">
    <location>
        <begin position="59"/>
        <end position="140"/>
    </location>
</feature>
<keyword evidence="7" id="KW-0732">Signal</keyword>
<dbReference type="PANTHER" id="PTHR43811:SF19">
    <property type="entry name" value="39 KDA FK506-BINDING NUCLEAR PROTEIN"/>
    <property type="match status" value="1"/>
</dbReference>
<dbReference type="PANTHER" id="PTHR43811">
    <property type="entry name" value="FKBP-TYPE PEPTIDYL-PROLYL CIS-TRANS ISOMERASE FKPA"/>
    <property type="match status" value="1"/>
</dbReference>